<evidence type="ECO:0000256" key="1">
    <source>
        <dbReference type="SAM" id="MobiDB-lite"/>
    </source>
</evidence>
<dbReference type="PANTHER" id="PTHR35271">
    <property type="entry name" value="ABC TRANSPORTER, SUBSTRATE-BINDING LIPOPROTEIN-RELATED"/>
    <property type="match status" value="1"/>
</dbReference>
<feature type="chain" id="PRO_5039178224" description="ABC transporter substrate-binding protein" evidence="2">
    <location>
        <begin position="19"/>
        <end position="373"/>
    </location>
</feature>
<keyword evidence="4" id="KW-1185">Reference proteome</keyword>
<dbReference type="PROSITE" id="PS51257">
    <property type="entry name" value="PROKAR_LIPOPROTEIN"/>
    <property type="match status" value="1"/>
</dbReference>
<evidence type="ECO:0008006" key="5">
    <source>
        <dbReference type="Google" id="ProtNLM"/>
    </source>
</evidence>
<dbReference type="AlphaFoldDB" id="G9WTA1"/>
<evidence type="ECO:0000256" key="2">
    <source>
        <dbReference type="SAM" id="SignalP"/>
    </source>
</evidence>
<dbReference type="InterPro" id="IPR007487">
    <property type="entry name" value="ABC_transpt-TYRBP-like"/>
</dbReference>
<sequence length="373" mass="40126">MKKKLLVTLGLASVLALAACSKPAEKAESKGDESISAEEKGTEAKAEEKTEEKGETGEEKTYKVGILKFMDHPSLNQIEDSLCTELDSLSKDGVKYEYKEYKLNGQGDASVLNQMTAQLLADKVDVIVPIATPAVQVVQSATEGKNVPVVFSAVSDPVSAKLVKSMEEPGGMITGTSDYLNTDAIMNLIFAANKDAKKIGLLYSKSEDSSKAPIEDAKKFLADKGVEVVEKTGTTTDEVNQAVDALIAEKVDAIFTPTDNTIQKAELSFYEKLQKAKIPHYGGADSFALNGAFAGYGVDYVQLGKATADMVDEVLHGGKETATLPVQTFDNGIATVNTDTAEKLGFSMDELKEVFKPYCTKVEEIKTNQEFAK</sequence>
<name>G9WTA1_9FIRM</name>
<dbReference type="PATRIC" id="fig|796944.3.peg.845"/>
<proteinExistence type="predicted"/>
<keyword evidence="2" id="KW-0732">Signal</keyword>
<reference evidence="3 4" key="1">
    <citation type="submission" date="2011-08" db="EMBL/GenBank/DDBJ databases">
        <title>The Genome Sequence of Oribacterium sp. ACB7.</title>
        <authorList>
            <consortium name="The Broad Institute Genome Sequencing Platform"/>
            <person name="Earl A."/>
            <person name="Ward D."/>
            <person name="Feldgarden M."/>
            <person name="Gevers D."/>
            <person name="Sizova M."/>
            <person name="Hazen A."/>
            <person name="Epstein S."/>
            <person name="Young S.K."/>
            <person name="Zeng Q."/>
            <person name="Gargeya S."/>
            <person name="Fitzgerald M."/>
            <person name="Haas B."/>
            <person name="Abouelleil A."/>
            <person name="Alvarado L."/>
            <person name="Arachchi H.M."/>
            <person name="Berlin A."/>
            <person name="Brown A."/>
            <person name="Chapman S.B."/>
            <person name="Chen Z."/>
            <person name="Dunbar C."/>
            <person name="Freedman E."/>
            <person name="Gearin G."/>
            <person name="Gellesch M."/>
            <person name="Goldberg J."/>
            <person name="Griggs A."/>
            <person name="Gujja S."/>
            <person name="Heiman D."/>
            <person name="Howarth C."/>
            <person name="Larson L."/>
            <person name="Lui A."/>
            <person name="MacDonald P.J.P."/>
            <person name="Montmayeur A."/>
            <person name="Murphy C."/>
            <person name="Neiman D."/>
            <person name="Pearson M."/>
            <person name="Priest M."/>
            <person name="Roberts A."/>
            <person name="Saif S."/>
            <person name="Shea T."/>
            <person name="Shenoy N."/>
            <person name="Sisk P."/>
            <person name="Stolte C."/>
            <person name="Sykes S."/>
            <person name="Wortman J."/>
            <person name="Nusbaum C."/>
            <person name="Birren B."/>
        </authorList>
    </citation>
    <scope>NUCLEOTIDE SEQUENCE [LARGE SCALE GENOMIC DNA]</scope>
    <source>
        <strain evidence="3 4">ACB7</strain>
    </source>
</reference>
<dbReference type="Proteomes" id="UP000003527">
    <property type="component" value="Unassembled WGS sequence"/>
</dbReference>
<dbReference type="InterPro" id="IPR028082">
    <property type="entry name" value="Peripla_BP_I"/>
</dbReference>
<comment type="caution">
    <text evidence="3">The sequence shown here is derived from an EMBL/GenBank/DDBJ whole genome shotgun (WGS) entry which is preliminary data.</text>
</comment>
<feature type="region of interest" description="Disordered" evidence="1">
    <location>
        <begin position="21"/>
        <end position="58"/>
    </location>
</feature>
<organism evidence="3 4">
    <name type="scientific">Oribacterium asaccharolyticum ACB7</name>
    <dbReference type="NCBI Taxonomy" id="796944"/>
    <lineage>
        <taxon>Bacteria</taxon>
        <taxon>Bacillati</taxon>
        <taxon>Bacillota</taxon>
        <taxon>Clostridia</taxon>
        <taxon>Lachnospirales</taxon>
        <taxon>Lachnospiraceae</taxon>
        <taxon>Oribacterium</taxon>
    </lineage>
</organism>
<evidence type="ECO:0000313" key="3">
    <source>
        <dbReference type="EMBL" id="EHL12933.1"/>
    </source>
</evidence>
<accession>G9WTA1</accession>
<dbReference type="RefSeq" id="WP_009428650.1">
    <property type="nucleotide sequence ID" value="NZ_JH414504.1"/>
</dbReference>
<evidence type="ECO:0000313" key="4">
    <source>
        <dbReference type="Proteomes" id="UP000003527"/>
    </source>
</evidence>
<feature type="signal peptide" evidence="2">
    <location>
        <begin position="1"/>
        <end position="18"/>
    </location>
</feature>
<dbReference type="Pfam" id="PF04392">
    <property type="entry name" value="ABC_sub_bind"/>
    <property type="match status" value="1"/>
</dbReference>
<feature type="compositionally biased region" description="Basic and acidic residues" evidence="1">
    <location>
        <begin position="23"/>
        <end position="58"/>
    </location>
</feature>
<dbReference type="HOGENOM" id="CLU_058196_0_0_9"/>
<dbReference type="EMBL" id="AFZD01000012">
    <property type="protein sequence ID" value="EHL12933.1"/>
    <property type="molecule type" value="Genomic_DNA"/>
</dbReference>
<gene>
    <name evidence="3" type="ORF">HMPREF9624_00135</name>
</gene>
<protein>
    <recommendedName>
        <fullName evidence="5">ABC transporter substrate-binding protein</fullName>
    </recommendedName>
</protein>
<dbReference type="PANTHER" id="PTHR35271:SF1">
    <property type="entry name" value="ABC TRANSPORTER, SUBSTRATE-BINDING LIPOPROTEIN"/>
    <property type="match status" value="1"/>
</dbReference>
<dbReference type="SUPFAM" id="SSF53822">
    <property type="entry name" value="Periplasmic binding protein-like I"/>
    <property type="match status" value="1"/>
</dbReference>
<dbReference type="Gene3D" id="3.40.50.2300">
    <property type="match status" value="2"/>
</dbReference>
<dbReference type="CDD" id="cd06325">
    <property type="entry name" value="PBP1_ABC_unchar_transporter"/>
    <property type="match status" value="1"/>
</dbReference>